<dbReference type="InterPro" id="IPR023213">
    <property type="entry name" value="CAT-like_dom_sf"/>
</dbReference>
<evidence type="ECO:0000313" key="2">
    <source>
        <dbReference type="Proteomes" id="UP001596472"/>
    </source>
</evidence>
<organism evidence="1 2">
    <name type="scientific">Haloferula chungangensis</name>
    <dbReference type="NCBI Taxonomy" id="1048331"/>
    <lineage>
        <taxon>Bacteria</taxon>
        <taxon>Pseudomonadati</taxon>
        <taxon>Verrucomicrobiota</taxon>
        <taxon>Verrucomicrobiia</taxon>
        <taxon>Verrucomicrobiales</taxon>
        <taxon>Verrucomicrobiaceae</taxon>
        <taxon>Haloferula</taxon>
    </lineage>
</organism>
<reference evidence="2" key="1">
    <citation type="journal article" date="2019" name="Int. J. Syst. Evol. Microbiol.">
        <title>The Global Catalogue of Microorganisms (GCM) 10K type strain sequencing project: providing services to taxonomists for standard genome sequencing and annotation.</title>
        <authorList>
            <consortium name="The Broad Institute Genomics Platform"/>
            <consortium name="The Broad Institute Genome Sequencing Center for Infectious Disease"/>
            <person name="Wu L."/>
            <person name="Ma J."/>
        </authorList>
    </citation>
    <scope>NUCLEOTIDE SEQUENCE [LARGE SCALE GENOMIC DNA]</scope>
    <source>
        <strain evidence="2">CGMCC 4.1467</strain>
    </source>
</reference>
<proteinExistence type="predicted"/>
<evidence type="ECO:0000313" key="1">
    <source>
        <dbReference type="EMBL" id="MFC7338604.1"/>
    </source>
</evidence>
<comment type="caution">
    <text evidence="1">The sequence shown here is derived from an EMBL/GenBank/DDBJ whole genome shotgun (WGS) entry which is preliminary data.</text>
</comment>
<keyword evidence="2" id="KW-1185">Reference proteome</keyword>
<dbReference type="RefSeq" id="WP_379714112.1">
    <property type="nucleotide sequence ID" value="NZ_JBHTBS010000008.1"/>
</dbReference>
<dbReference type="EMBL" id="JBHTBS010000008">
    <property type="protein sequence ID" value="MFC7338604.1"/>
    <property type="molecule type" value="Genomic_DNA"/>
</dbReference>
<protein>
    <recommendedName>
        <fullName evidence="3">Condensation domain-containing protein</fullName>
    </recommendedName>
</protein>
<dbReference type="Proteomes" id="UP001596472">
    <property type="component" value="Unassembled WGS sequence"/>
</dbReference>
<gene>
    <name evidence="1" type="ORF">ACFQY0_15520</name>
</gene>
<dbReference type="Gene3D" id="3.30.559.10">
    <property type="entry name" value="Chloramphenicol acetyltransferase-like domain"/>
    <property type="match status" value="1"/>
</dbReference>
<evidence type="ECO:0008006" key="3">
    <source>
        <dbReference type="Google" id="ProtNLM"/>
    </source>
</evidence>
<accession>A0ABW2LA10</accession>
<sequence length="408" mass="45357">MRRKGQGHHLAITVLELEGQPKLDELKAAAAMLGNRHPILHSKLRRSPRTFVAAWHPSEPQAIPVHAHDPQDLDPLIHRLLNGNSIDILADGPNLHFHTVPLNAGRWALLILWPHALLDGIGINRFVAELAGNPPGPAHGDTSTINGTPATLWKQAEPVLKEMRSFPEHRIRSLHRKGSKPTTSHFEVIRFNSSESAVIRSKMASTAGELLLLPYFACCASRAVRSVISHRHPEEDAPILLTLPVQRQPNPSRRPLFHNHMVAYSLLLTGEQLEELAPATKTLYRSYASFLRRKLPAAMEPLTKLMERCPSRFYLKPASLYLKGEVCSLFHSHTGQFAPGTSSLFGSRLFNGYHVPTVSSPPGIGIFFSEFDGQLSCTISWKEGSLSQTELPLLRDTLLRDLGTHHPQ</sequence>
<dbReference type="SUPFAM" id="SSF52777">
    <property type="entry name" value="CoA-dependent acyltransferases"/>
    <property type="match status" value="1"/>
</dbReference>
<name>A0ABW2LA10_9BACT</name>